<organism evidence="2 3">
    <name type="scientific">Populus deltoides</name>
    <name type="common">Eastern poplar</name>
    <name type="synonym">Eastern cottonwood</name>
    <dbReference type="NCBI Taxonomy" id="3696"/>
    <lineage>
        <taxon>Eukaryota</taxon>
        <taxon>Viridiplantae</taxon>
        <taxon>Streptophyta</taxon>
        <taxon>Embryophyta</taxon>
        <taxon>Tracheophyta</taxon>
        <taxon>Spermatophyta</taxon>
        <taxon>Magnoliopsida</taxon>
        <taxon>eudicotyledons</taxon>
        <taxon>Gunneridae</taxon>
        <taxon>Pentapetalae</taxon>
        <taxon>rosids</taxon>
        <taxon>fabids</taxon>
        <taxon>Malpighiales</taxon>
        <taxon>Salicaceae</taxon>
        <taxon>Saliceae</taxon>
        <taxon>Populus</taxon>
    </lineage>
</organism>
<keyword evidence="1" id="KW-1133">Transmembrane helix</keyword>
<evidence type="ECO:0000313" key="2">
    <source>
        <dbReference type="EMBL" id="KAH8493536.1"/>
    </source>
</evidence>
<dbReference type="AlphaFoldDB" id="A0A8T2XK40"/>
<feature type="non-terminal residue" evidence="2">
    <location>
        <position position="144"/>
    </location>
</feature>
<comment type="caution">
    <text evidence="2">The sequence shown here is derived from an EMBL/GenBank/DDBJ whole genome shotgun (WGS) entry which is preliminary data.</text>
</comment>
<protein>
    <submittedName>
        <fullName evidence="2">Uncharacterized protein</fullName>
    </submittedName>
</protein>
<proteinExistence type="predicted"/>
<evidence type="ECO:0000313" key="3">
    <source>
        <dbReference type="Proteomes" id="UP000807159"/>
    </source>
</evidence>
<keyword evidence="1" id="KW-0812">Transmembrane</keyword>
<evidence type="ECO:0000256" key="1">
    <source>
        <dbReference type="SAM" id="Phobius"/>
    </source>
</evidence>
<dbReference type="EMBL" id="JACEGQ020000011">
    <property type="protein sequence ID" value="KAH8493536.1"/>
    <property type="molecule type" value="Genomic_DNA"/>
</dbReference>
<keyword evidence="1" id="KW-0472">Membrane</keyword>
<sequence>KGLAGSSLLVPGSILSQVSSQNFIVYVLFGSNAYKLKDNCMLSTYMQHIKLKSTVKLLLPHWLVDELYDGKVFATSFWSVDIEHMLSSEEPLNLAKAKVGIELYAKMLYYLLQKSVAFGTWNMIGLYRTFMVIGISCLVRTGQK</sequence>
<keyword evidence="3" id="KW-1185">Reference proteome</keyword>
<name>A0A8T2XK40_POPDE</name>
<reference evidence="2" key="1">
    <citation type="journal article" date="2021" name="J. Hered.">
        <title>Genome Assembly of Salicaceae Populus deltoides (Eastern Cottonwood) I-69 Based on Nanopore Sequencing and Hi-C Technologies.</title>
        <authorList>
            <person name="Bai S."/>
            <person name="Wu H."/>
            <person name="Zhang J."/>
            <person name="Pan Z."/>
            <person name="Zhao W."/>
            <person name="Li Z."/>
            <person name="Tong C."/>
        </authorList>
    </citation>
    <scope>NUCLEOTIDE SEQUENCE</scope>
    <source>
        <tissue evidence="2">Leaf</tissue>
    </source>
</reference>
<gene>
    <name evidence="2" type="ORF">H0E87_020333</name>
</gene>
<dbReference type="Proteomes" id="UP000807159">
    <property type="component" value="Chromosome 11"/>
</dbReference>
<feature type="transmembrane region" description="Helical" evidence="1">
    <location>
        <begin position="116"/>
        <end position="139"/>
    </location>
</feature>
<accession>A0A8T2XK40</accession>